<dbReference type="Proteomes" id="UP001490330">
    <property type="component" value="Unassembled WGS sequence"/>
</dbReference>
<feature type="region of interest" description="Disordered" evidence="1">
    <location>
        <begin position="1"/>
        <end position="21"/>
    </location>
</feature>
<reference evidence="2 3" key="1">
    <citation type="submission" date="2024-06" db="EMBL/GenBank/DDBJ databases">
        <title>The Natural Products Discovery Center: Release of the First 8490 Sequenced Strains for Exploring Actinobacteria Biosynthetic Diversity.</title>
        <authorList>
            <person name="Kalkreuter E."/>
            <person name="Kautsar S.A."/>
            <person name="Yang D."/>
            <person name="Bader C.D."/>
            <person name="Teijaro C.N."/>
            <person name="Fluegel L."/>
            <person name="Davis C.M."/>
            <person name="Simpson J.R."/>
            <person name="Lauterbach L."/>
            <person name="Steele A.D."/>
            <person name="Gui C."/>
            <person name="Meng S."/>
            <person name="Li G."/>
            <person name="Viehrig K."/>
            <person name="Ye F."/>
            <person name="Su P."/>
            <person name="Kiefer A.F."/>
            <person name="Nichols A."/>
            <person name="Cepeda A.J."/>
            <person name="Yan W."/>
            <person name="Fan B."/>
            <person name="Jiang Y."/>
            <person name="Adhikari A."/>
            <person name="Zheng C.-J."/>
            <person name="Schuster L."/>
            <person name="Cowan T.M."/>
            <person name="Smanski M.J."/>
            <person name="Chevrette M.G."/>
            <person name="De Carvalho L.P.S."/>
            <person name="Shen B."/>
        </authorList>
    </citation>
    <scope>NUCLEOTIDE SEQUENCE [LARGE SCALE GENOMIC DNA]</scope>
    <source>
        <strain evidence="2 3">NPDC000632</strain>
    </source>
</reference>
<accession>A0ABV1VLA3</accession>
<comment type="caution">
    <text evidence="2">The sequence shown here is derived from an EMBL/GenBank/DDBJ whole genome shotgun (WGS) entry which is preliminary data.</text>
</comment>
<gene>
    <name evidence="2" type="ORF">ABT322_24515</name>
</gene>
<sequence length="53" mass="6036">MRLDLVEPTESSWSEGDKSPTTYTEHVNIRVVELVHVQELVPAEPSKKGRFGR</sequence>
<proteinExistence type="predicted"/>
<evidence type="ECO:0000256" key="1">
    <source>
        <dbReference type="SAM" id="MobiDB-lite"/>
    </source>
</evidence>
<evidence type="ECO:0000313" key="2">
    <source>
        <dbReference type="EMBL" id="MER6906839.1"/>
    </source>
</evidence>
<feature type="compositionally biased region" description="Polar residues" evidence="1">
    <location>
        <begin position="9"/>
        <end position="21"/>
    </location>
</feature>
<name>A0ABV1VLA3_9ACTN</name>
<protein>
    <submittedName>
        <fullName evidence="2">Uncharacterized protein</fullName>
    </submittedName>
</protein>
<dbReference type="RefSeq" id="WP_350720703.1">
    <property type="nucleotide sequence ID" value="NZ_JBEPCO010000021.1"/>
</dbReference>
<keyword evidence="3" id="KW-1185">Reference proteome</keyword>
<evidence type="ECO:0000313" key="3">
    <source>
        <dbReference type="Proteomes" id="UP001490330"/>
    </source>
</evidence>
<dbReference type="EMBL" id="JBEPCV010000025">
    <property type="protein sequence ID" value="MER6906839.1"/>
    <property type="molecule type" value="Genomic_DNA"/>
</dbReference>
<organism evidence="2 3">
    <name type="scientific">Streptomyces flaveolus</name>
    <dbReference type="NCBI Taxonomy" id="67297"/>
    <lineage>
        <taxon>Bacteria</taxon>
        <taxon>Bacillati</taxon>
        <taxon>Actinomycetota</taxon>
        <taxon>Actinomycetes</taxon>
        <taxon>Kitasatosporales</taxon>
        <taxon>Streptomycetaceae</taxon>
        <taxon>Streptomyces</taxon>
    </lineage>
</organism>